<dbReference type="AlphaFoldDB" id="A0A5E4MRZ5"/>
<dbReference type="EMBL" id="CABPRJ010000964">
    <property type="protein sequence ID" value="VVC33165.1"/>
    <property type="molecule type" value="Genomic_DNA"/>
</dbReference>
<reference evidence="1 2" key="1">
    <citation type="submission" date="2019-08" db="EMBL/GenBank/DDBJ databases">
        <authorList>
            <person name="Alioto T."/>
            <person name="Alioto T."/>
            <person name="Gomez Garrido J."/>
        </authorList>
    </citation>
    <scope>NUCLEOTIDE SEQUENCE [LARGE SCALE GENOMIC DNA]</scope>
</reference>
<protein>
    <submittedName>
        <fullName evidence="1">Uncharacterized protein</fullName>
    </submittedName>
</protein>
<sequence length="110" mass="12624">MNVETELLLAILLIKKKKNVEIHQEDSDVIISILTENYTQTNKDRNQNKLKNNNRYRLIKHFCYCAAFCGETSHTHNVSSASNQWLWPSCVRPSVRVYVFPMAALPSGSV</sequence>
<evidence type="ECO:0000313" key="1">
    <source>
        <dbReference type="EMBL" id="VVC33165.1"/>
    </source>
</evidence>
<accession>A0A5E4MRZ5</accession>
<keyword evidence="2" id="KW-1185">Reference proteome</keyword>
<evidence type="ECO:0000313" key="2">
    <source>
        <dbReference type="Proteomes" id="UP000325440"/>
    </source>
</evidence>
<name>A0A5E4MRZ5_9HEMI</name>
<gene>
    <name evidence="1" type="ORF">CINCED_3A019096</name>
</gene>
<proteinExistence type="predicted"/>
<dbReference type="Proteomes" id="UP000325440">
    <property type="component" value="Unassembled WGS sequence"/>
</dbReference>
<organism evidence="1 2">
    <name type="scientific">Cinara cedri</name>
    <dbReference type="NCBI Taxonomy" id="506608"/>
    <lineage>
        <taxon>Eukaryota</taxon>
        <taxon>Metazoa</taxon>
        <taxon>Ecdysozoa</taxon>
        <taxon>Arthropoda</taxon>
        <taxon>Hexapoda</taxon>
        <taxon>Insecta</taxon>
        <taxon>Pterygota</taxon>
        <taxon>Neoptera</taxon>
        <taxon>Paraneoptera</taxon>
        <taxon>Hemiptera</taxon>
        <taxon>Sternorrhyncha</taxon>
        <taxon>Aphidomorpha</taxon>
        <taxon>Aphidoidea</taxon>
        <taxon>Aphididae</taxon>
        <taxon>Lachninae</taxon>
        <taxon>Cinara</taxon>
    </lineage>
</organism>